<dbReference type="EMBL" id="JAEMOP010000009">
    <property type="protein sequence ID" value="MBJ7316612.1"/>
    <property type="molecule type" value="Genomic_DNA"/>
</dbReference>
<evidence type="ECO:0000313" key="7">
    <source>
        <dbReference type="EMBL" id="MBJ7265878.1"/>
    </source>
</evidence>
<dbReference type="Proteomes" id="UP000621390">
    <property type="component" value="Unassembled WGS sequence"/>
</dbReference>
<dbReference type="EMBL" id="JAEMOS010000008">
    <property type="protein sequence ID" value="MBJ7265878.1"/>
    <property type="molecule type" value="Genomic_DNA"/>
</dbReference>
<keyword evidence="8" id="KW-0378">Hydrolase</keyword>
<keyword evidence="4 5" id="KW-0472">Membrane</keyword>
<accession>A0A8I1GCW5</accession>
<evidence type="ECO:0000256" key="3">
    <source>
        <dbReference type="ARBA" id="ARBA00022989"/>
    </source>
</evidence>
<dbReference type="EC" id="3.4.21.-" evidence="8"/>
<dbReference type="InterPro" id="IPR023826">
    <property type="entry name" value="Rhom-like_SP_proteobac"/>
</dbReference>
<dbReference type="NCBIfam" id="TIGR03902">
    <property type="entry name" value="rhom_GG_sort"/>
    <property type="match status" value="1"/>
</dbReference>
<dbReference type="AlphaFoldDB" id="A0A8I1GCW5"/>
<dbReference type="SUPFAM" id="SSF144091">
    <property type="entry name" value="Rhomboid-like"/>
    <property type="match status" value="1"/>
</dbReference>
<dbReference type="Pfam" id="PF01694">
    <property type="entry name" value="Rhomboid"/>
    <property type="match status" value="1"/>
</dbReference>
<keyword evidence="10" id="KW-1185">Reference proteome</keyword>
<feature type="transmembrane region" description="Helical" evidence="5">
    <location>
        <begin position="56"/>
        <end position="73"/>
    </location>
</feature>
<feature type="transmembrane region" description="Helical" evidence="5">
    <location>
        <begin position="155"/>
        <end position="174"/>
    </location>
</feature>
<dbReference type="RefSeq" id="WP_199493752.1">
    <property type="nucleotide sequence ID" value="NZ_JAEMOO010000031.1"/>
</dbReference>
<evidence type="ECO:0000256" key="2">
    <source>
        <dbReference type="ARBA" id="ARBA00022692"/>
    </source>
</evidence>
<dbReference type="Proteomes" id="UP000655994">
    <property type="component" value="Unassembled WGS sequence"/>
</dbReference>
<keyword evidence="3 5" id="KW-1133">Transmembrane helix</keyword>
<reference evidence="8 10" key="1">
    <citation type="submission" date="2020-09" db="EMBL/GenBank/DDBJ databases">
        <title>Draft Genomes of Bacterial Isolates from North Pond Shallow Sediments.</title>
        <authorList>
            <person name="Kiel Reese B."/>
            <person name="Mullis M."/>
            <person name="Weisend R.E."/>
        </authorList>
    </citation>
    <scope>NUCLEOTIDE SEQUENCE</scope>
    <source>
        <strain evidence="8">KJE-2</strain>
        <strain evidence="7 10">KJE-3</strain>
    </source>
</reference>
<dbReference type="Gene3D" id="1.20.1540.10">
    <property type="entry name" value="Rhomboid-like"/>
    <property type="match status" value="1"/>
</dbReference>
<dbReference type="GO" id="GO:0004252">
    <property type="term" value="F:serine-type endopeptidase activity"/>
    <property type="evidence" value="ECO:0007669"/>
    <property type="project" value="InterPro"/>
</dbReference>
<evidence type="ECO:0000313" key="8">
    <source>
        <dbReference type="EMBL" id="MBJ7316612.1"/>
    </source>
</evidence>
<evidence type="ECO:0000256" key="4">
    <source>
        <dbReference type="ARBA" id="ARBA00023136"/>
    </source>
</evidence>
<protein>
    <submittedName>
        <fullName evidence="8">Rhombosortase</fullName>
        <ecNumber evidence="8">3.4.21.-</ecNumber>
    </submittedName>
</protein>
<feature type="transmembrane region" description="Helical" evidence="5">
    <location>
        <begin position="130"/>
        <end position="149"/>
    </location>
</feature>
<feature type="domain" description="Peptidase S54 rhomboid" evidence="6">
    <location>
        <begin position="41"/>
        <end position="173"/>
    </location>
</feature>
<evidence type="ECO:0000313" key="9">
    <source>
        <dbReference type="Proteomes" id="UP000621390"/>
    </source>
</evidence>
<feature type="transmembrane region" description="Helical" evidence="5">
    <location>
        <begin position="80"/>
        <end position="99"/>
    </location>
</feature>
<feature type="transmembrane region" description="Helical" evidence="5">
    <location>
        <begin position="105"/>
        <end position="121"/>
    </location>
</feature>
<evidence type="ECO:0000256" key="5">
    <source>
        <dbReference type="SAM" id="Phobius"/>
    </source>
</evidence>
<evidence type="ECO:0000256" key="1">
    <source>
        <dbReference type="ARBA" id="ARBA00004141"/>
    </source>
</evidence>
<sequence length="189" mass="21744">MERFNQYWAGLILVLLLSVFLQLMPHWHATLSFNSSTVMSEGWPLITTHFIHLDWWHALFNSIGLTLIVLIWREYWTTRWLINALLLSGTATALLLWLAPLNLSFVGLSGVLHGLLAYCLIKDIRSGKKWMWLILIALVTKVIAELLGWRPTHFVGEHVSYIHAAGLVSSLLLYKLERRRISDAVSRDE</sequence>
<proteinExistence type="predicted"/>
<name>A0A8I1GCW5_9GAMM</name>
<evidence type="ECO:0000313" key="10">
    <source>
        <dbReference type="Proteomes" id="UP000655994"/>
    </source>
</evidence>
<evidence type="ECO:0000259" key="6">
    <source>
        <dbReference type="Pfam" id="PF01694"/>
    </source>
</evidence>
<organism evidence="8 9">
    <name type="scientific">Idiomarina abyssalis</name>
    <dbReference type="NCBI Taxonomy" id="86102"/>
    <lineage>
        <taxon>Bacteria</taxon>
        <taxon>Pseudomonadati</taxon>
        <taxon>Pseudomonadota</taxon>
        <taxon>Gammaproteobacteria</taxon>
        <taxon>Alteromonadales</taxon>
        <taxon>Idiomarinaceae</taxon>
        <taxon>Idiomarina</taxon>
    </lineage>
</organism>
<dbReference type="GO" id="GO:0016020">
    <property type="term" value="C:membrane"/>
    <property type="evidence" value="ECO:0007669"/>
    <property type="project" value="UniProtKB-SubCell"/>
</dbReference>
<keyword evidence="2 5" id="KW-0812">Transmembrane</keyword>
<comment type="subcellular location">
    <subcellularLocation>
        <location evidence="1">Membrane</location>
        <topology evidence="1">Multi-pass membrane protein</topology>
    </subcellularLocation>
</comment>
<dbReference type="InterPro" id="IPR035952">
    <property type="entry name" value="Rhomboid-like_sf"/>
</dbReference>
<comment type="caution">
    <text evidence="8">The sequence shown here is derived from an EMBL/GenBank/DDBJ whole genome shotgun (WGS) entry which is preliminary data.</text>
</comment>
<gene>
    <name evidence="8" type="primary">rrtA</name>
    <name evidence="7" type="ORF">JHC10_02850</name>
    <name evidence="8" type="ORF">JHC11_11515</name>
</gene>
<dbReference type="InterPro" id="IPR022764">
    <property type="entry name" value="Peptidase_S54_rhomboid_dom"/>
</dbReference>